<evidence type="ECO:0000313" key="3">
    <source>
        <dbReference type="Proteomes" id="UP001154252"/>
    </source>
</evidence>
<evidence type="ECO:0000313" key="2">
    <source>
        <dbReference type="EMBL" id="CAG8885647.1"/>
    </source>
</evidence>
<reference evidence="2" key="1">
    <citation type="submission" date="2021-07" db="EMBL/GenBank/DDBJ databases">
        <authorList>
            <person name="Branca A.L. A."/>
        </authorList>
    </citation>
    <scope>NUCLEOTIDE SEQUENCE</scope>
</reference>
<dbReference type="OrthoDB" id="73875at2759"/>
<organism evidence="2 3">
    <name type="scientific">Penicillium egyptiacum</name>
    <dbReference type="NCBI Taxonomy" id="1303716"/>
    <lineage>
        <taxon>Eukaryota</taxon>
        <taxon>Fungi</taxon>
        <taxon>Dikarya</taxon>
        <taxon>Ascomycota</taxon>
        <taxon>Pezizomycotina</taxon>
        <taxon>Eurotiomycetes</taxon>
        <taxon>Eurotiomycetidae</taxon>
        <taxon>Eurotiales</taxon>
        <taxon>Aspergillaceae</taxon>
        <taxon>Penicillium</taxon>
    </lineage>
</organism>
<feature type="region of interest" description="Disordered" evidence="1">
    <location>
        <begin position="114"/>
        <end position="138"/>
    </location>
</feature>
<feature type="region of interest" description="Disordered" evidence="1">
    <location>
        <begin position="548"/>
        <end position="572"/>
    </location>
</feature>
<feature type="region of interest" description="Disordered" evidence="1">
    <location>
        <begin position="907"/>
        <end position="947"/>
    </location>
</feature>
<comment type="caution">
    <text evidence="2">The sequence shown here is derived from an EMBL/GenBank/DDBJ whole genome shotgun (WGS) entry which is preliminary data.</text>
</comment>
<evidence type="ECO:0000256" key="1">
    <source>
        <dbReference type="SAM" id="MobiDB-lite"/>
    </source>
</evidence>
<sequence length="947" mass="105310">MDCPNTDSEEEHTIRMVCTESSEDSKCDHIHRGQGAPGTILQMPNRCGPGRYAVAKELKESQNQTLPRHLNKRDLAGRSVYDLTFDYNFKRVPRDFGDAMMRIDYSNQPGYWDSVVDRPGGSDAERKSKRAKRDESGFHKNRKRWLEEEWRDAYHNNGMERHEIHKRWFGEDILNWLGQLILVGEAKATKELNHKVNEKVELILIDQQFGPCPVGPAQAQANIRSTITAEIDVETSFGITIITTLTQGMDLSRSYLYFRNAGEVSARFELDAVASLTYSTGDIKLLGLDDFPGATFRVPGVVTVGPNLAVYASADASLVLAGHLEADVTLASWEIQQTYPQSDKHPDKALDEPDREAKTIGKPSFDASVTANGEIALHLKPTVSFGIDFDDRWKVPRCAVDLVLDGYVIGHAQAHYSLNGDNSCPFSYGIDAGSTMYAQLDAPDEFGWGDDLRVTLAEVPRKQITPSTCVGKGDKDKRALMGYEAFNSSAEEFTTRSGGFMRMPEYHAVSKRDTLTLGPLVTVPDRFLNCPGEGGGKNFCVLCSMFGEDSSDSDNSKREVPSLFRRDEDDSCPYYPPGDGGKCYDSDSTLFERADPQETKVMTLSFVNNNAAFGYLKYPRCNAKNDGPSGVAKWYLPEFMLSSSKNINDNRRCSAKTTKENTVQSANNKYLVDNNAKLPASDFLSEHIFEVHLISHFLEWVCNGRTELTYGPSAKIDFPKGPNGGMTWSRNNGPNKNWVQHTADFLGSGANLDLLVLYHKTPNGVKQVITEGKKSGLPANTKGVADRVMMSATVFDYLRELSDKWTKPSQNVELISDEFDTQYTRQYVNTKPAGKALGMPKAPRDVKHWGLRTLWAYWIDRHLDKVEQVQADWHKTAKGKMEGLGVKDANAKKFAAQTMMTGDAAVGNFKFPQKNPGKPLPGTATSSSNDQSKYGMWGDNQLGKLGL</sequence>
<keyword evidence="3" id="KW-1185">Reference proteome</keyword>
<gene>
    <name evidence="2" type="ORF">PEGY_LOCUS473</name>
</gene>
<accession>A0A9W4K318</accession>
<feature type="compositionally biased region" description="Polar residues" evidence="1">
    <location>
        <begin position="923"/>
        <end position="932"/>
    </location>
</feature>
<feature type="compositionally biased region" description="Basic and acidic residues" evidence="1">
    <location>
        <begin position="554"/>
        <end position="568"/>
    </location>
</feature>
<protein>
    <submittedName>
        <fullName evidence="2">Uncharacterized protein</fullName>
    </submittedName>
</protein>
<dbReference type="Proteomes" id="UP001154252">
    <property type="component" value="Unassembled WGS sequence"/>
</dbReference>
<name>A0A9W4K318_9EURO</name>
<dbReference type="EMBL" id="CAJVRC010000835">
    <property type="protein sequence ID" value="CAG8885647.1"/>
    <property type="molecule type" value="Genomic_DNA"/>
</dbReference>
<proteinExistence type="predicted"/>
<dbReference type="AlphaFoldDB" id="A0A9W4K318"/>